<evidence type="ECO:0000313" key="4">
    <source>
        <dbReference type="Proteomes" id="UP001597545"/>
    </source>
</evidence>
<dbReference type="Proteomes" id="UP001597545">
    <property type="component" value="Unassembled WGS sequence"/>
</dbReference>
<evidence type="ECO:0000313" key="3">
    <source>
        <dbReference type="EMBL" id="MFD2546767.1"/>
    </source>
</evidence>
<dbReference type="Pfam" id="PF13460">
    <property type="entry name" value="NAD_binding_10"/>
    <property type="match status" value="1"/>
</dbReference>
<evidence type="ECO:0000259" key="2">
    <source>
        <dbReference type="Pfam" id="PF13460"/>
    </source>
</evidence>
<dbReference type="InterPro" id="IPR051606">
    <property type="entry name" value="Polyketide_Oxido-like"/>
</dbReference>
<dbReference type="PANTHER" id="PTHR43355">
    <property type="entry name" value="FLAVIN REDUCTASE (NADPH)"/>
    <property type="match status" value="1"/>
</dbReference>
<name>A0ABW5KCV4_9SPHI</name>
<feature type="region of interest" description="Disordered" evidence="1">
    <location>
        <begin position="162"/>
        <end position="184"/>
    </location>
</feature>
<protein>
    <submittedName>
        <fullName evidence="3">NAD(P)-dependent oxidoreductase</fullName>
    </submittedName>
</protein>
<sequence length="216" mass="23627">MKKIALIGATGFVGFPLLEELIARGYHVLAIARDVQQLKNKEQVTAIQVDVNEEVALAAALKGCDVVISAFNAGWDNPSLYDDFMRGSRSILLAVKDAHVKRFIVVGGAGSLLINGKKLVDDPKFPKHIKAGAQAASDYLEVIKREHDLSWTFFSPAINMGPDTPGSRTGKYRTDTDTPVFDSSRKSQISVEDAAVAIVDEIETERFINKRFTAGY</sequence>
<dbReference type="EMBL" id="JBHULR010000003">
    <property type="protein sequence ID" value="MFD2546767.1"/>
    <property type="molecule type" value="Genomic_DNA"/>
</dbReference>
<dbReference type="InterPro" id="IPR036291">
    <property type="entry name" value="NAD(P)-bd_dom_sf"/>
</dbReference>
<reference evidence="4" key="1">
    <citation type="journal article" date="2019" name="Int. J. Syst. Evol. Microbiol.">
        <title>The Global Catalogue of Microorganisms (GCM) 10K type strain sequencing project: providing services to taxonomists for standard genome sequencing and annotation.</title>
        <authorList>
            <consortium name="The Broad Institute Genomics Platform"/>
            <consortium name="The Broad Institute Genome Sequencing Center for Infectious Disease"/>
            <person name="Wu L."/>
            <person name="Ma J."/>
        </authorList>
    </citation>
    <scope>NUCLEOTIDE SEQUENCE [LARGE SCALE GENOMIC DNA]</scope>
    <source>
        <strain evidence="4">KCTC 42662</strain>
    </source>
</reference>
<dbReference type="Gene3D" id="3.40.50.720">
    <property type="entry name" value="NAD(P)-binding Rossmann-like Domain"/>
    <property type="match status" value="1"/>
</dbReference>
<dbReference type="PANTHER" id="PTHR43355:SF2">
    <property type="entry name" value="FLAVIN REDUCTASE (NADPH)"/>
    <property type="match status" value="1"/>
</dbReference>
<proteinExistence type="predicted"/>
<dbReference type="CDD" id="cd05244">
    <property type="entry name" value="BVR-B_like_SDR_a"/>
    <property type="match status" value="1"/>
</dbReference>
<accession>A0ABW5KCV4</accession>
<evidence type="ECO:0000256" key="1">
    <source>
        <dbReference type="SAM" id="MobiDB-lite"/>
    </source>
</evidence>
<organism evidence="3 4">
    <name type="scientific">Sphingobacterium suaedae</name>
    <dbReference type="NCBI Taxonomy" id="1686402"/>
    <lineage>
        <taxon>Bacteria</taxon>
        <taxon>Pseudomonadati</taxon>
        <taxon>Bacteroidota</taxon>
        <taxon>Sphingobacteriia</taxon>
        <taxon>Sphingobacteriales</taxon>
        <taxon>Sphingobacteriaceae</taxon>
        <taxon>Sphingobacterium</taxon>
    </lineage>
</organism>
<gene>
    <name evidence="3" type="ORF">ACFSR5_03800</name>
</gene>
<dbReference type="InterPro" id="IPR016040">
    <property type="entry name" value="NAD(P)-bd_dom"/>
</dbReference>
<comment type="caution">
    <text evidence="3">The sequence shown here is derived from an EMBL/GenBank/DDBJ whole genome shotgun (WGS) entry which is preliminary data.</text>
</comment>
<keyword evidence="4" id="KW-1185">Reference proteome</keyword>
<feature type="domain" description="NAD(P)-binding" evidence="2">
    <location>
        <begin position="8"/>
        <end position="200"/>
    </location>
</feature>
<dbReference type="SUPFAM" id="SSF51735">
    <property type="entry name" value="NAD(P)-binding Rossmann-fold domains"/>
    <property type="match status" value="1"/>
</dbReference>
<dbReference type="RefSeq" id="WP_380900880.1">
    <property type="nucleotide sequence ID" value="NZ_JBHUEG010000007.1"/>
</dbReference>